<evidence type="ECO:0000313" key="2">
    <source>
        <dbReference type="Proteomes" id="UP000463961"/>
    </source>
</evidence>
<dbReference type="AlphaFoldDB" id="A0A679I9P7"/>
<dbReference type="PANTHER" id="PTHR30296">
    <property type="entry name" value="UNCHARACTERIZED PROTEIN YKGE"/>
    <property type="match status" value="1"/>
</dbReference>
<name>A0A679I9P7_9RHOO</name>
<protein>
    <submittedName>
        <fullName evidence="1">Fe-S oxidoreductase</fullName>
    </submittedName>
</protein>
<reference evidence="2" key="1">
    <citation type="submission" date="2020-01" db="EMBL/GenBank/DDBJ databases">
        <title>Phosphoaccumulans saitamaens gen. nov., sp. nov., a polyphosphate accumulating bacterium isolated from surface river water.</title>
        <authorList>
            <person name="Watanabe K."/>
            <person name="Suda W."/>
        </authorList>
    </citation>
    <scope>NUCLEOTIDE SEQUENCE [LARGE SCALE GENOMIC DNA]</scope>
    <source>
        <strain evidence="2">ICHIAU1</strain>
    </source>
</reference>
<accession>A0A679I9P7</accession>
<dbReference type="PANTHER" id="PTHR30296:SF0">
    <property type="entry name" value="LACTATE UTILIZATION PROTEIN A"/>
    <property type="match status" value="1"/>
</dbReference>
<dbReference type="Proteomes" id="UP000463961">
    <property type="component" value="Chromosome"/>
</dbReference>
<dbReference type="Pfam" id="PF02754">
    <property type="entry name" value="CCG"/>
    <property type="match status" value="2"/>
</dbReference>
<dbReference type="InterPro" id="IPR004017">
    <property type="entry name" value="Cys_rich_dom"/>
</dbReference>
<dbReference type="RefSeq" id="WP_162071325.1">
    <property type="nucleotide sequence ID" value="NZ_AP019011.1"/>
</dbReference>
<gene>
    <name evidence="1" type="ORF">ICHIAU1_16590</name>
</gene>
<dbReference type="GO" id="GO:0016491">
    <property type="term" value="F:oxidoreductase activity"/>
    <property type="evidence" value="ECO:0007669"/>
    <property type="project" value="UniProtKB-ARBA"/>
</dbReference>
<dbReference type="GO" id="GO:0005829">
    <property type="term" value="C:cytosol"/>
    <property type="evidence" value="ECO:0007669"/>
    <property type="project" value="TreeGrafter"/>
</dbReference>
<dbReference type="EMBL" id="AP022345">
    <property type="protein sequence ID" value="BBU69376.1"/>
    <property type="molecule type" value="Genomic_DNA"/>
</dbReference>
<keyword evidence="2" id="KW-1185">Reference proteome</keyword>
<dbReference type="OrthoDB" id="9770306at2"/>
<organism evidence="1 2">
    <name type="scientific">Fluviibacter phosphoraccumulans</name>
    <dbReference type="NCBI Taxonomy" id="1751046"/>
    <lineage>
        <taxon>Bacteria</taxon>
        <taxon>Pseudomonadati</taxon>
        <taxon>Pseudomonadota</taxon>
        <taxon>Betaproteobacteria</taxon>
        <taxon>Rhodocyclales</taxon>
        <taxon>Fluviibacteraceae</taxon>
        <taxon>Fluviibacter</taxon>
    </lineage>
</organism>
<sequence>MPNTLNRKPQDVYFFCTCLVDLFVPEAGLDAVTLLEREGVRVHFPEDQTCCGQPAYTSGQPEEALAVARQQLDLFPEPWPIVLPSGSCTGMMRHHYPTLFAGTADAANAAAVAARVWELSEFLATVLDFNRPDSGAVCTVALHTSCSARRETGALSATRALLQGLEGVTLKVQDHESECCGFGGMFSVRHPEISGGIVRDKVASIKACEADALITGDCGCMLNITGHAAKIGQPLNGKHLATFLLERTGGTTVAMKDKA</sequence>
<evidence type="ECO:0000313" key="1">
    <source>
        <dbReference type="EMBL" id="BBU69376.1"/>
    </source>
</evidence>
<proteinExistence type="predicted"/>